<dbReference type="Proteomes" id="UP000887116">
    <property type="component" value="Unassembled WGS sequence"/>
</dbReference>
<evidence type="ECO:0000313" key="3">
    <source>
        <dbReference type="Proteomes" id="UP000887116"/>
    </source>
</evidence>
<protein>
    <recommendedName>
        <fullName evidence="4">Secreted protein</fullName>
    </recommendedName>
</protein>
<organism evidence="2 3">
    <name type="scientific">Trichonephila clavata</name>
    <name type="common">Joro spider</name>
    <name type="synonym">Nephila clavata</name>
    <dbReference type="NCBI Taxonomy" id="2740835"/>
    <lineage>
        <taxon>Eukaryota</taxon>
        <taxon>Metazoa</taxon>
        <taxon>Ecdysozoa</taxon>
        <taxon>Arthropoda</taxon>
        <taxon>Chelicerata</taxon>
        <taxon>Arachnida</taxon>
        <taxon>Araneae</taxon>
        <taxon>Araneomorphae</taxon>
        <taxon>Entelegynae</taxon>
        <taxon>Araneoidea</taxon>
        <taxon>Nephilidae</taxon>
        <taxon>Trichonephila</taxon>
    </lineage>
</organism>
<dbReference type="AlphaFoldDB" id="A0A8X6KRG7"/>
<gene>
    <name evidence="2" type="primary">HPLM_LOCUS11819</name>
    <name evidence="2" type="ORF">TNCT_17691</name>
</gene>
<comment type="caution">
    <text evidence="2">The sequence shown here is derived from an EMBL/GenBank/DDBJ whole genome shotgun (WGS) entry which is preliminary data.</text>
</comment>
<keyword evidence="1" id="KW-0732">Signal</keyword>
<accession>A0A8X6KRG7</accession>
<feature type="signal peptide" evidence="1">
    <location>
        <begin position="1"/>
        <end position="19"/>
    </location>
</feature>
<reference evidence="2" key="1">
    <citation type="submission" date="2020-07" db="EMBL/GenBank/DDBJ databases">
        <title>Multicomponent nature underlies the extraordinary mechanical properties of spider dragline silk.</title>
        <authorList>
            <person name="Kono N."/>
            <person name="Nakamura H."/>
            <person name="Mori M."/>
            <person name="Yoshida Y."/>
            <person name="Ohtoshi R."/>
            <person name="Malay A.D."/>
            <person name="Moran D.A.P."/>
            <person name="Tomita M."/>
            <person name="Numata K."/>
            <person name="Arakawa K."/>
        </authorList>
    </citation>
    <scope>NUCLEOTIDE SEQUENCE</scope>
</reference>
<dbReference type="OrthoDB" id="6437029at2759"/>
<keyword evidence="3" id="KW-1185">Reference proteome</keyword>
<evidence type="ECO:0000256" key="1">
    <source>
        <dbReference type="SAM" id="SignalP"/>
    </source>
</evidence>
<dbReference type="EMBL" id="BMAO01022131">
    <property type="protein sequence ID" value="GFQ79758.1"/>
    <property type="molecule type" value="Genomic_DNA"/>
</dbReference>
<evidence type="ECO:0008006" key="4">
    <source>
        <dbReference type="Google" id="ProtNLM"/>
    </source>
</evidence>
<evidence type="ECO:0000313" key="2">
    <source>
        <dbReference type="EMBL" id="GFQ79758.1"/>
    </source>
</evidence>
<proteinExistence type="predicted"/>
<feature type="chain" id="PRO_5036490603" description="Secreted protein" evidence="1">
    <location>
        <begin position="20"/>
        <end position="402"/>
    </location>
</feature>
<name>A0A8X6KRG7_TRICU</name>
<sequence length="402" mass="45360">MPRLHLFFTLSFALQSFDCIQRNVAWKQNKNIASAGNRTRAARVAGEHSTTEPPMPRLHLFFTLSFALQSFDCIQRNVAWKQNKNIASAGNRTRAARVAGEHSTTEPPMPRLHLFFTLSFALQSFDCIQRNVAWKQNKNIASAGNRTRAARVAGEHSTTEPPMPRLHLFFTLSFALQSFDCIQRNVAWKQNKNIASAGNRTRAARVAGEHSTTEPPMPRLHLFFTLSFALQSFDCIQRNVAWKQNKNIASAGNRTRAGEHSTTEPPMPRLHLFFTLSFALQSFDCIQRNVAWKQNKNIASAGNRTRAARVAGEHSTLNHRCHACIFSSRFPSHCNRSTAFKEMSLGNKIKILHRPGIEPGPPAWQASILPLNHRCHACIFSSRFPSHCNRSTAFKEMSLETK</sequence>